<name>A0A5R9G9H7_9BACL</name>
<dbReference type="InterPro" id="IPR024211">
    <property type="entry name" value="DUF3841"/>
</dbReference>
<proteinExistence type="predicted"/>
<dbReference type="Proteomes" id="UP000309676">
    <property type="component" value="Unassembled WGS sequence"/>
</dbReference>
<dbReference type="OrthoDB" id="286252at2"/>
<gene>
    <name evidence="1" type="ORF">FE782_10510</name>
</gene>
<evidence type="ECO:0000313" key="2">
    <source>
        <dbReference type="Proteomes" id="UP000309676"/>
    </source>
</evidence>
<dbReference type="AlphaFoldDB" id="A0A5R9G9H7"/>
<protein>
    <submittedName>
        <fullName evidence="1">DUF3841 domain-containing protein</fullName>
    </submittedName>
</protein>
<dbReference type="Pfam" id="PF12952">
    <property type="entry name" value="DUF3841"/>
    <property type="match status" value="1"/>
</dbReference>
<dbReference type="EMBL" id="VCIW01000005">
    <property type="protein sequence ID" value="TLS52391.1"/>
    <property type="molecule type" value="Genomic_DNA"/>
</dbReference>
<sequence>MQLWSIQTVGTWEELKNSGVLYGKKEYIMDEDFNEAYTWLIQQMDKRLAPRRYTDQYPVWAWFQCYHSSKKRPDLRKSGHIESGKKMYCLK</sequence>
<organism evidence="1 2">
    <name type="scientific">Paenibacillus antri</name>
    <dbReference type="NCBI Taxonomy" id="2582848"/>
    <lineage>
        <taxon>Bacteria</taxon>
        <taxon>Bacillati</taxon>
        <taxon>Bacillota</taxon>
        <taxon>Bacilli</taxon>
        <taxon>Bacillales</taxon>
        <taxon>Paenibacillaceae</taxon>
        <taxon>Paenibacillus</taxon>
    </lineage>
</organism>
<accession>A0A5R9G9H7</accession>
<keyword evidence="2" id="KW-1185">Reference proteome</keyword>
<evidence type="ECO:0000313" key="1">
    <source>
        <dbReference type="EMBL" id="TLS52391.1"/>
    </source>
</evidence>
<reference evidence="1 2" key="1">
    <citation type="submission" date="2019-05" db="EMBL/GenBank/DDBJ databases">
        <authorList>
            <person name="Narsing Rao M.P."/>
            <person name="Li W.J."/>
        </authorList>
    </citation>
    <scope>NUCLEOTIDE SEQUENCE [LARGE SCALE GENOMIC DNA]</scope>
    <source>
        <strain evidence="1 2">SYSU_K30003</strain>
    </source>
</reference>
<comment type="caution">
    <text evidence="1">The sequence shown here is derived from an EMBL/GenBank/DDBJ whole genome shotgun (WGS) entry which is preliminary data.</text>
</comment>